<evidence type="ECO:0000313" key="12">
    <source>
        <dbReference type="Proteomes" id="UP000245802"/>
    </source>
</evidence>
<evidence type="ECO:0000256" key="7">
    <source>
        <dbReference type="ARBA" id="ARBA00023065"/>
    </source>
</evidence>
<protein>
    <recommendedName>
        <fullName evidence="9">Potassium-transporting ATPase potassium-binding subunit</fullName>
    </recommendedName>
    <alternativeName>
        <fullName evidence="9">ATP phosphohydrolase [potassium-transporting] A chain</fullName>
    </alternativeName>
    <alternativeName>
        <fullName evidence="9">Potassium-binding and translocating subunit A</fullName>
    </alternativeName>
    <alternativeName>
        <fullName evidence="9">Potassium-translocating ATPase A chain</fullName>
    </alternativeName>
</protein>
<keyword evidence="8 9" id="KW-0472">Membrane</keyword>
<feature type="transmembrane region" description="Helical" evidence="9">
    <location>
        <begin position="468"/>
        <end position="493"/>
    </location>
</feature>
<keyword evidence="4 9" id="KW-0812">Transmembrane</keyword>
<keyword evidence="1 9" id="KW-0813">Transport</keyword>
<feature type="transmembrane region" description="Helical" evidence="9">
    <location>
        <begin position="176"/>
        <end position="195"/>
    </location>
</feature>
<evidence type="ECO:0000256" key="3">
    <source>
        <dbReference type="ARBA" id="ARBA00022538"/>
    </source>
</evidence>
<feature type="transmembrane region" description="Helical" evidence="9">
    <location>
        <begin position="295"/>
        <end position="313"/>
    </location>
</feature>
<name>A0A2Z3GW88_9BACT</name>
<keyword evidence="2 9" id="KW-1003">Cell membrane</keyword>
<evidence type="ECO:0000256" key="4">
    <source>
        <dbReference type="ARBA" id="ARBA00022692"/>
    </source>
</evidence>
<evidence type="ECO:0000256" key="5">
    <source>
        <dbReference type="ARBA" id="ARBA00022958"/>
    </source>
</evidence>
<dbReference type="AlphaFoldDB" id="A0A2Z3GW88"/>
<dbReference type="GO" id="GO:0030955">
    <property type="term" value="F:potassium ion binding"/>
    <property type="evidence" value="ECO:0007669"/>
    <property type="project" value="UniProtKB-UniRule"/>
</dbReference>
<feature type="transmembrane region" description="Helical" evidence="9">
    <location>
        <begin position="419"/>
        <end position="448"/>
    </location>
</feature>
<accession>A0A2Z3GW88</accession>
<feature type="region of interest" description="Disordered" evidence="10">
    <location>
        <begin position="334"/>
        <end position="358"/>
    </location>
</feature>
<comment type="subunit">
    <text evidence="9">The system is composed of three essential subunits: KdpA, KdpB and KdpC.</text>
</comment>
<dbReference type="PANTHER" id="PTHR30607:SF2">
    <property type="entry name" value="POTASSIUM-TRANSPORTING ATPASE POTASSIUM-BINDING SUBUNIT"/>
    <property type="match status" value="1"/>
</dbReference>
<comment type="caution">
    <text evidence="9">Lacks conserved residue(s) required for the propagation of feature annotation.</text>
</comment>
<evidence type="ECO:0000256" key="10">
    <source>
        <dbReference type="SAM" id="MobiDB-lite"/>
    </source>
</evidence>
<dbReference type="RefSeq" id="WP_010043454.1">
    <property type="nucleotide sequence ID" value="NZ_CP025958.1"/>
</dbReference>
<organism evidence="11 12">
    <name type="scientific">Gemmata obscuriglobus</name>
    <dbReference type="NCBI Taxonomy" id="114"/>
    <lineage>
        <taxon>Bacteria</taxon>
        <taxon>Pseudomonadati</taxon>
        <taxon>Planctomycetota</taxon>
        <taxon>Planctomycetia</taxon>
        <taxon>Gemmatales</taxon>
        <taxon>Gemmataceae</taxon>
        <taxon>Gemmata</taxon>
    </lineage>
</organism>
<dbReference type="GO" id="GO:0008556">
    <property type="term" value="F:P-type potassium transmembrane transporter activity"/>
    <property type="evidence" value="ECO:0007669"/>
    <property type="project" value="InterPro"/>
</dbReference>
<gene>
    <name evidence="9 11" type="primary">kdpA</name>
    <name evidence="11" type="ORF">C1280_14050</name>
</gene>
<keyword evidence="6 9" id="KW-1133">Transmembrane helix</keyword>
<comment type="function">
    <text evidence="9">Part of the high-affinity ATP-driven potassium transport (or Kdp) system, which catalyzes the hydrolysis of ATP coupled with the electrogenic transport of potassium into the cytoplasm. This subunit binds the extracellular potassium ions and delivers the ions to the membrane domain of KdpB through an intramembrane tunnel.</text>
</comment>
<sequence length="631" mass="65904">MILLPVLIIGLTVALSIPLGRYMARVLDRAGPSNAIERLIDTGGQNWKQYVSAMLLSNAALFVFGFVVLAAQPWHPAFLNPDNKGMLSPSTIFNTACSFLTNTNLQHYSGEVHLTYGSQIFGIMYKQFMTPAIGLAALLAVIRGLRGDKTDGAAEQAGSSPAIIVGNYNLDVWRGLVYVALPLSVVVGLLLIAGGTPMTFRGNQDVPTLQVGALGTTDDGSAKPQTIARGPVAAVVAIKQLGTNGGGFFGPNSAHPLENPTAWTNVIECVCIILIPMACLVMFGHMIRNRRHTGVIFGVSLVILIALTAWGLHHDTAKPNPGLAGGPAILDAKGQPPTVTTLNSEGGIEQKPLPDHATRERVGLPVTQDTGNLEGKELRFGPGAGPTWAAVTTCTSNGSVNCMHDSLNPLAGLAPLTGMWLNCAFGGIGVGLINMLIYLVVAVFLAGLMVGRTPEYLGKKVEAREMKLAALALLAHPILILAPLGLFAAAGWLDPSTNNPGAHGFGEGVYEFTSSSANNGSGFEGLGDTFGFSDADKNASAPAPYAPHWDIACGLVMILARFIPIIAPIAFAASLGGKKPTPFTSGTLRTDTVTFGCVLLGTILLVGALMFLPIAALGPVAEHFGPLPFGR</sequence>
<feature type="transmembrane region" description="Helical" evidence="9">
    <location>
        <begin position="593"/>
        <end position="617"/>
    </location>
</feature>
<dbReference type="GO" id="GO:0005886">
    <property type="term" value="C:plasma membrane"/>
    <property type="evidence" value="ECO:0007669"/>
    <property type="project" value="UniProtKB-SubCell"/>
</dbReference>
<keyword evidence="5 9" id="KW-0630">Potassium</keyword>
<dbReference type="Proteomes" id="UP000245802">
    <property type="component" value="Chromosome"/>
</dbReference>
<dbReference type="KEGG" id="gog:C1280_14050"/>
<feature type="transmembrane region" description="Helical" evidence="9">
    <location>
        <begin position="549"/>
        <end position="572"/>
    </location>
</feature>
<evidence type="ECO:0000256" key="1">
    <source>
        <dbReference type="ARBA" id="ARBA00022448"/>
    </source>
</evidence>
<evidence type="ECO:0000256" key="8">
    <source>
        <dbReference type="ARBA" id="ARBA00023136"/>
    </source>
</evidence>
<reference evidence="11 12" key="1">
    <citation type="submission" date="2018-01" db="EMBL/GenBank/DDBJ databases">
        <title>G. obscuriglobus.</title>
        <authorList>
            <person name="Franke J."/>
            <person name="Blomberg W."/>
            <person name="Selmecki A."/>
        </authorList>
    </citation>
    <scope>NUCLEOTIDE SEQUENCE [LARGE SCALE GENOMIC DNA]</scope>
    <source>
        <strain evidence="11 12">DSM 5831</strain>
    </source>
</reference>
<keyword evidence="12" id="KW-1185">Reference proteome</keyword>
<feature type="transmembrane region" description="Helical" evidence="9">
    <location>
        <begin position="262"/>
        <end position="283"/>
    </location>
</feature>
<evidence type="ECO:0000256" key="2">
    <source>
        <dbReference type="ARBA" id="ARBA00022475"/>
    </source>
</evidence>
<comment type="similarity">
    <text evidence="9">Belongs to the KdpA family.</text>
</comment>
<keyword evidence="3 9" id="KW-0633">Potassium transport</keyword>
<comment type="subcellular location">
    <subcellularLocation>
        <location evidence="9">Cell membrane</location>
        <topology evidence="9">Multi-pass membrane protein</topology>
    </subcellularLocation>
</comment>
<dbReference type="HAMAP" id="MF_00275">
    <property type="entry name" value="KdpA"/>
    <property type="match status" value="1"/>
</dbReference>
<proteinExistence type="inferred from homology"/>
<feature type="transmembrane region" description="Helical" evidence="9">
    <location>
        <begin position="50"/>
        <end position="71"/>
    </location>
</feature>
<evidence type="ECO:0000256" key="6">
    <source>
        <dbReference type="ARBA" id="ARBA00022989"/>
    </source>
</evidence>
<dbReference type="NCBIfam" id="TIGR00680">
    <property type="entry name" value="kdpA"/>
    <property type="match status" value="1"/>
</dbReference>
<dbReference type="PANTHER" id="PTHR30607">
    <property type="entry name" value="POTASSIUM-TRANSPORTING ATPASE A CHAIN"/>
    <property type="match status" value="1"/>
</dbReference>
<dbReference type="EMBL" id="CP025958">
    <property type="protein sequence ID" value="AWM38003.1"/>
    <property type="molecule type" value="Genomic_DNA"/>
</dbReference>
<dbReference type="OrthoDB" id="9763796at2"/>
<evidence type="ECO:0000256" key="9">
    <source>
        <dbReference type="HAMAP-Rule" id="MF_00275"/>
    </source>
</evidence>
<dbReference type="InterPro" id="IPR004623">
    <property type="entry name" value="KdpA"/>
</dbReference>
<dbReference type="Pfam" id="PF03814">
    <property type="entry name" value="KdpA"/>
    <property type="match status" value="1"/>
</dbReference>
<keyword evidence="7 9" id="KW-0406">Ion transport</keyword>
<evidence type="ECO:0000313" key="11">
    <source>
        <dbReference type="EMBL" id="AWM38003.1"/>
    </source>
</evidence>